<dbReference type="PANTHER" id="PTHR15622">
    <property type="entry name" value="WD40 REPEAT PROTEIN"/>
    <property type="match status" value="1"/>
</dbReference>
<evidence type="ECO:0000313" key="4">
    <source>
        <dbReference type="Proteomes" id="UP001148299"/>
    </source>
</evidence>
<dbReference type="PROSITE" id="PS50294">
    <property type="entry name" value="WD_REPEATS_REGION"/>
    <property type="match status" value="1"/>
</dbReference>
<dbReference type="PROSITE" id="PS50082">
    <property type="entry name" value="WD_REPEATS_2"/>
    <property type="match status" value="2"/>
</dbReference>
<sequence>MTKICYQTERPGWLVNESAMADDWSLYLQTLEGHNRSILSVAWSPDGSQLASASYNKTDSVTGWCISTLERYSSFVTLITWLLDGGQLVLASDNETIRIWDPATS</sequence>
<dbReference type="SUPFAM" id="SSF50978">
    <property type="entry name" value="WD40 repeat-like"/>
    <property type="match status" value="1"/>
</dbReference>
<dbReference type="PANTHER" id="PTHR15622:SF2">
    <property type="entry name" value="U4_U6 SMALL NUCLEAR RIBONUCLEOPROTEIN PRP4"/>
    <property type="match status" value="1"/>
</dbReference>
<dbReference type="GO" id="GO:0000209">
    <property type="term" value="P:protein polyubiquitination"/>
    <property type="evidence" value="ECO:0007669"/>
    <property type="project" value="TreeGrafter"/>
</dbReference>
<reference evidence="3" key="2">
    <citation type="journal article" date="2023" name="IMA Fungus">
        <title>Comparative genomic study of the Penicillium genus elucidates a diverse pangenome and 15 lateral gene transfer events.</title>
        <authorList>
            <person name="Petersen C."/>
            <person name="Sorensen T."/>
            <person name="Nielsen M.R."/>
            <person name="Sondergaard T.E."/>
            <person name="Sorensen J.L."/>
            <person name="Fitzpatrick D.A."/>
            <person name="Frisvad J.C."/>
            <person name="Nielsen K.L."/>
        </authorList>
    </citation>
    <scope>NUCLEOTIDE SEQUENCE</scope>
    <source>
        <strain evidence="3">IBT 35675</strain>
    </source>
</reference>
<name>A0A9W9RP26_PENBR</name>
<keyword evidence="4" id="KW-1185">Reference proteome</keyword>
<evidence type="ECO:0000313" key="3">
    <source>
        <dbReference type="EMBL" id="KAJ5362434.1"/>
    </source>
</evidence>
<dbReference type="InterPro" id="IPR051983">
    <property type="entry name" value="WSB_SOCS-box_domain"/>
</dbReference>
<reference evidence="3" key="1">
    <citation type="submission" date="2022-12" db="EMBL/GenBank/DDBJ databases">
        <authorList>
            <person name="Petersen C."/>
        </authorList>
    </citation>
    <scope>NUCLEOTIDE SEQUENCE</scope>
    <source>
        <strain evidence="3">IBT 35675</strain>
    </source>
</reference>
<dbReference type="SMART" id="SM00320">
    <property type="entry name" value="WD40"/>
    <property type="match status" value="2"/>
</dbReference>
<feature type="repeat" description="WD" evidence="2">
    <location>
        <begin position="69"/>
        <end position="105"/>
    </location>
</feature>
<dbReference type="InterPro" id="IPR015943">
    <property type="entry name" value="WD40/YVTN_repeat-like_dom_sf"/>
</dbReference>
<dbReference type="InterPro" id="IPR001680">
    <property type="entry name" value="WD40_rpt"/>
</dbReference>
<evidence type="ECO:0008006" key="5">
    <source>
        <dbReference type="Google" id="ProtNLM"/>
    </source>
</evidence>
<keyword evidence="2" id="KW-0853">WD repeat</keyword>
<protein>
    <recommendedName>
        <fullName evidence="5">Anaphase-promoting complex subunit 4 WD40 domain-containing protein</fullName>
    </recommendedName>
</protein>
<feature type="repeat" description="WD" evidence="2">
    <location>
        <begin position="31"/>
        <end position="58"/>
    </location>
</feature>
<dbReference type="InterPro" id="IPR036322">
    <property type="entry name" value="WD40_repeat_dom_sf"/>
</dbReference>
<dbReference type="Pfam" id="PF00400">
    <property type="entry name" value="WD40"/>
    <property type="match status" value="2"/>
</dbReference>
<organism evidence="3 4">
    <name type="scientific">Penicillium brevicompactum</name>
    <dbReference type="NCBI Taxonomy" id="5074"/>
    <lineage>
        <taxon>Eukaryota</taxon>
        <taxon>Fungi</taxon>
        <taxon>Dikarya</taxon>
        <taxon>Ascomycota</taxon>
        <taxon>Pezizomycotina</taxon>
        <taxon>Eurotiomycetes</taxon>
        <taxon>Eurotiomycetidae</taxon>
        <taxon>Eurotiales</taxon>
        <taxon>Aspergillaceae</taxon>
        <taxon>Penicillium</taxon>
    </lineage>
</organism>
<gene>
    <name evidence="3" type="ORF">N7541_003278</name>
</gene>
<dbReference type="Proteomes" id="UP001148299">
    <property type="component" value="Unassembled WGS sequence"/>
</dbReference>
<keyword evidence="1" id="KW-0833">Ubl conjugation pathway</keyword>
<dbReference type="Gene3D" id="2.130.10.10">
    <property type="entry name" value="YVTN repeat-like/Quinoprotein amine dehydrogenase"/>
    <property type="match status" value="1"/>
</dbReference>
<comment type="caution">
    <text evidence="3">The sequence shown here is derived from an EMBL/GenBank/DDBJ whole genome shotgun (WGS) entry which is preliminary data.</text>
</comment>
<dbReference type="AlphaFoldDB" id="A0A9W9RP26"/>
<evidence type="ECO:0000256" key="1">
    <source>
        <dbReference type="ARBA" id="ARBA00022786"/>
    </source>
</evidence>
<accession>A0A9W9RP26</accession>
<evidence type="ECO:0000256" key="2">
    <source>
        <dbReference type="PROSITE-ProRule" id="PRU00221"/>
    </source>
</evidence>
<proteinExistence type="predicted"/>
<dbReference type="EMBL" id="JAPZBR010000002">
    <property type="protein sequence ID" value="KAJ5362434.1"/>
    <property type="molecule type" value="Genomic_DNA"/>
</dbReference>